<gene>
    <name evidence="2" type="ORF">FQN60_010849</name>
</gene>
<feature type="region of interest" description="Disordered" evidence="1">
    <location>
        <begin position="89"/>
        <end position="157"/>
    </location>
</feature>
<feature type="region of interest" description="Disordered" evidence="1">
    <location>
        <begin position="188"/>
        <end position="216"/>
    </location>
</feature>
<feature type="compositionally biased region" description="Polar residues" evidence="1">
    <location>
        <begin position="130"/>
        <end position="144"/>
    </location>
</feature>
<evidence type="ECO:0000256" key="1">
    <source>
        <dbReference type="SAM" id="MobiDB-lite"/>
    </source>
</evidence>
<dbReference type="PANTHER" id="PTHR36869:SF1">
    <property type="entry name" value="CHROMOSOME 16 OPEN READING FRAME 46"/>
    <property type="match status" value="1"/>
</dbReference>
<protein>
    <submittedName>
        <fullName evidence="2">Uncharacterized protein</fullName>
    </submittedName>
</protein>
<sequence>MATLKEVAHTTVDGSDNNLPTQEDPVGDQTKERRHVDSLLDISEEDSMKEQEPYEYHCYSGWEEAVHGWARVAPLSCILLTQKRFRKPMHKEADNPSPLSVDPTNPDGDSSASIGQHCCESHVGPHNSLKKSMQLNQHTGSWGNTDVAAQPKDTSEGPVFNAMQKITSNLLKEKIGEEGMLRETPLQPHYLPSKYSENRPTKPEKHRHRPNNTMVPIKNFTFLPPIKSPNLSRQKVIQLCSGKMAPEGEPIEENDFMFDKKSGTRGRRVDPITNPELPMYSTALTSKYQACQRNLHLFSAVRVSIPKRYQVPMSSKSDTLHRYSMGKSLTQAVHSNTAAGAQDHMHPSKTVCM</sequence>
<comment type="caution">
    <text evidence="2">The sequence shown here is derived from an EMBL/GenBank/DDBJ whole genome shotgun (WGS) entry which is preliminary data.</text>
</comment>
<dbReference type="EMBL" id="VOFY01000001">
    <property type="protein sequence ID" value="KAA8595558.1"/>
    <property type="molecule type" value="Genomic_DNA"/>
</dbReference>
<reference evidence="2 3" key="1">
    <citation type="submission" date="2019-08" db="EMBL/GenBank/DDBJ databases">
        <title>A chromosome-level genome assembly, high-density linkage maps, and genome scans reveal the genomic architecture of hybrid incompatibilities underlying speciation via character displacement in darters (Percidae: Etheostominae).</title>
        <authorList>
            <person name="Moran R.L."/>
            <person name="Catchen J.M."/>
            <person name="Fuller R.C."/>
        </authorList>
    </citation>
    <scope>NUCLEOTIDE SEQUENCE [LARGE SCALE GENOMIC DNA]</scope>
    <source>
        <strain evidence="2">EspeVRDwgs_2016</strain>
        <tissue evidence="2">Muscle</tissue>
    </source>
</reference>
<feature type="compositionally biased region" description="Basic and acidic residues" evidence="1">
    <location>
        <begin position="29"/>
        <end position="38"/>
    </location>
</feature>
<keyword evidence="3" id="KW-1185">Reference proteome</keyword>
<proteinExistence type="predicted"/>
<dbReference type="OrthoDB" id="9943020at2759"/>
<evidence type="ECO:0000313" key="3">
    <source>
        <dbReference type="Proteomes" id="UP000327493"/>
    </source>
</evidence>
<feature type="region of interest" description="Disordered" evidence="1">
    <location>
        <begin position="1"/>
        <end position="47"/>
    </location>
</feature>
<dbReference type="PANTHER" id="PTHR36869">
    <property type="entry name" value="CHROMOSOME 16 OPEN READING FRAME 46"/>
    <property type="match status" value="1"/>
</dbReference>
<organism evidence="2 3">
    <name type="scientific">Etheostoma spectabile</name>
    <name type="common">orangethroat darter</name>
    <dbReference type="NCBI Taxonomy" id="54343"/>
    <lineage>
        <taxon>Eukaryota</taxon>
        <taxon>Metazoa</taxon>
        <taxon>Chordata</taxon>
        <taxon>Craniata</taxon>
        <taxon>Vertebrata</taxon>
        <taxon>Euteleostomi</taxon>
        <taxon>Actinopterygii</taxon>
        <taxon>Neopterygii</taxon>
        <taxon>Teleostei</taxon>
        <taxon>Neoteleostei</taxon>
        <taxon>Acanthomorphata</taxon>
        <taxon>Eupercaria</taxon>
        <taxon>Perciformes</taxon>
        <taxon>Percoidei</taxon>
        <taxon>Percidae</taxon>
        <taxon>Etheostomatinae</taxon>
        <taxon>Etheostoma</taxon>
    </lineage>
</organism>
<accession>A0A5J5DQZ4</accession>
<evidence type="ECO:0000313" key="2">
    <source>
        <dbReference type="EMBL" id="KAA8595558.1"/>
    </source>
</evidence>
<feature type="compositionally biased region" description="Polar residues" evidence="1">
    <location>
        <begin position="12"/>
        <end position="21"/>
    </location>
</feature>
<name>A0A5J5DQZ4_9PERO</name>
<dbReference type="InterPro" id="IPR027836">
    <property type="entry name" value="DUF4529"/>
</dbReference>
<dbReference type="AlphaFoldDB" id="A0A5J5DQZ4"/>
<dbReference type="Pfam" id="PF15032">
    <property type="entry name" value="DUF4529"/>
    <property type="match status" value="1"/>
</dbReference>
<dbReference type="Proteomes" id="UP000327493">
    <property type="component" value="Chromosome 1"/>
</dbReference>